<evidence type="ECO:0000313" key="2">
    <source>
        <dbReference type="EMBL" id="HGH61036.1"/>
    </source>
</evidence>
<dbReference type="Pfam" id="PF13847">
    <property type="entry name" value="Methyltransf_31"/>
    <property type="match status" value="1"/>
</dbReference>
<dbReference type="InterPro" id="IPR029063">
    <property type="entry name" value="SAM-dependent_MTases_sf"/>
</dbReference>
<dbReference type="AlphaFoldDB" id="A0A7C4EWM9"/>
<dbReference type="PANTHER" id="PTHR14614:SF132">
    <property type="entry name" value="PROTEIN-LYSINE METHYLTRANSFERASE C42C1.13"/>
    <property type="match status" value="1"/>
</dbReference>
<keyword evidence="2" id="KW-0808">Transferase</keyword>
<dbReference type="GO" id="GO:0032259">
    <property type="term" value="P:methylation"/>
    <property type="evidence" value="ECO:0007669"/>
    <property type="project" value="UniProtKB-KW"/>
</dbReference>
<dbReference type="CDD" id="cd02440">
    <property type="entry name" value="AdoMet_MTases"/>
    <property type="match status" value="1"/>
</dbReference>
<name>A0A7C4EWM9_9BACT</name>
<gene>
    <name evidence="2" type="ORF">ENV54_07035</name>
</gene>
<accession>A0A7C4EWM9</accession>
<comment type="caution">
    <text evidence="2">The sequence shown here is derived from an EMBL/GenBank/DDBJ whole genome shotgun (WGS) entry which is preliminary data.</text>
</comment>
<dbReference type="Gene3D" id="3.40.50.150">
    <property type="entry name" value="Vaccinia Virus protein VP39"/>
    <property type="match status" value="1"/>
</dbReference>
<dbReference type="InterPro" id="IPR025714">
    <property type="entry name" value="Methyltranfer_dom"/>
</dbReference>
<dbReference type="PANTHER" id="PTHR14614">
    <property type="entry name" value="HEPATOCELLULAR CARCINOMA-ASSOCIATED ANTIGEN"/>
    <property type="match status" value="1"/>
</dbReference>
<reference evidence="2" key="1">
    <citation type="journal article" date="2020" name="mSystems">
        <title>Genome- and Community-Level Interaction Insights into Carbon Utilization and Element Cycling Functions of Hydrothermarchaeota in Hydrothermal Sediment.</title>
        <authorList>
            <person name="Zhou Z."/>
            <person name="Liu Y."/>
            <person name="Xu W."/>
            <person name="Pan J."/>
            <person name="Luo Z.H."/>
            <person name="Li M."/>
        </authorList>
    </citation>
    <scope>NUCLEOTIDE SEQUENCE [LARGE SCALE GENOMIC DNA]</scope>
    <source>
        <strain evidence="2">SpSt-769</strain>
    </source>
</reference>
<sequence>MYCSNPDMITIDVLAADKRIRLTGPRDWQDAGPRLLFWWQPTTAAVALASHVLGLGSLAGRRVLDVGCGLGLTGIAAGLAGASVVFLDCEATAAEFARTNALSNGLTSDQIDFLVSDWDDVAQIGSFDLVIGAEILYDYFFHDSLLRLFQASIADHGALLLADRKRLCVSRFLGRMRCKGFECKEHVATPFEDGFPVQQISIFELKSPQNHLMKSLDTPKSD</sequence>
<proteinExistence type="predicted"/>
<evidence type="ECO:0000259" key="1">
    <source>
        <dbReference type="Pfam" id="PF13847"/>
    </source>
</evidence>
<dbReference type="InterPro" id="IPR019410">
    <property type="entry name" value="Methyltransf_16"/>
</dbReference>
<organism evidence="2">
    <name type="scientific">Desulfomonile tiedjei</name>
    <dbReference type="NCBI Taxonomy" id="2358"/>
    <lineage>
        <taxon>Bacteria</taxon>
        <taxon>Pseudomonadati</taxon>
        <taxon>Thermodesulfobacteriota</taxon>
        <taxon>Desulfomonilia</taxon>
        <taxon>Desulfomonilales</taxon>
        <taxon>Desulfomonilaceae</taxon>
        <taxon>Desulfomonile</taxon>
    </lineage>
</organism>
<dbReference type="EMBL" id="DTGT01000219">
    <property type="protein sequence ID" value="HGH61036.1"/>
    <property type="molecule type" value="Genomic_DNA"/>
</dbReference>
<dbReference type="GO" id="GO:0008168">
    <property type="term" value="F:methyltransferase activity"/>
    <property type="evidence" value="ECO:0007669"/>
    <property type="project" value="UniProtKB-KW"/>
</dbReference>
<feature type="domain" description="Methyltransferase" evidence="1">
    <location>
        <begin position="60"/>
        <end position="165"/>
    </location>
</feature>
<keyword evidence="2" id="KW-0489">Methyltransferase</keyword>
<dbReference type="SUPFAM" id="SSF53335">
    <property type="entry name" value="S-adenosyl-L-methionine-dependent methyltransferases"/>
    <property type="match status" value="1"/>
</dbReference>
<protein>
    <submittedName>
        <fullName evidence="2">Methyltransferase domain-containing protein</fullName>
    </submittedName>
</protein>